<reference evidence="1 2" key="1">
    <citation type="submission" date="2015-04" db="EMBL/GenBank/DDBJ databases">
        <title>Microcin producing Clostridium sp. JC272T.</title>
        <authorList>
            <person name="Jyothsna T."/>
            <person name="Sasikala C."/>
            <person name="Ramana C."/>
        </authorList>
    </citation>
    <scope>NUCLEOTIDE SEQUENCE [LARGE SCALE GENOMIC DNA]</scope>
    <source>
        <strain evidence="1 2">JC272</strain>
    </source>
</reference>
<evidence type="ECO:0000313" key="2">
    <source>
        <dbReference type="Proteomes" id="UP000034407"/>
    </source>
</evidence>
<dbReference type="AlphaFoldDB" id="A0A0M3DB80"/>
<gene>
    <name evidence="1" type="ORF">VN21_17030</name>
</gene>
<comment type="caution">
    <text evidence="1">The sequence shown here is derived from an EMBL/GenBank/DDBJ whole genome shotgun (WGS) entry which is preliminary data.</text>
</comment>
<organism evidence="1 2">
    <name type="scientific">Paraclostridium benzoelyticum</name>
    <dbReference type="NCBI Taxonomy" id="1629550"/>
    <lineage>
        <taxon>Bacteria</taxon>
        <taxon>Bacillati</taxon>
        <taxon>Bacillota</taxon>
        <taxon>Clostridia</taxon>
        <taxon>Peptostreptococcales</taxon>
        <taxon>Peptostreptococcaceae</taxon>
        <taxon>Paraclostridium</taxon>
    </lineage>
</organism>
<dbReference type="Proteomes" id="UP000034407">
    <property type="component" value="Unassembled WGS sequence"/>
</dbReference>
<keyword evidence="2" id="KW-1185">Reference proteome</keyword>
<evidence type="ECO:0000313" key="1">
    <source>
        <dbReference type="EMBL" id="KKX99924.1"/>
    </source>
</evidence>
<dbReference type="EMBL" id="LBBT01000356">
    <property type="protein sequence ID" value="KKX99924.1"/>
    <property type="molecule type" value="Genomic_DNA"/>
</dbReference>
<dbReference type="PATRIC" id="fig|1629550.3.peg.2940"/>
<proteinExistence type="predicted"/>
<name>A0A0M3DB80_9FIRM</name>
<protein>
    <submittedName>
        <fullName evidence="1">Uncharacterized protein</fullName>
    </submittedName>
</protein>
<sequence>MYRVVLKRINTDYLNENMIFDCQYIDFDSSKYKFENIVMNNFVIKDFEVNNEDIALIKIM</sequence>
<dbReference type="OrthoDB" id="1756737at2"/>
<dbReference type="RefSeq" id="WP_035114690.1">
    <property type="nucleotide sequence ID" value="NZ_JBCLWQ010000002.1"/>
</dbReference>
<accession>A0A0M3DB80</accession>